<dbReference type="SUPFAM" id="SSF53927">
    <property type="entry name" value="Cytidine deaminase-like"/>
    <property type="match status" value="1"/>
</dbReference>
<evidence type="ECO:0000259" key="5">
    <source>
        <dbReference type="PROSITE" id="PS51747"/>
    </source>
</evidence>
<keyword evidence="3" id="KW-0378">Hydrolase</keyword>
<dbReference type="AlphaFoldDB" id="A0AAW8HP08"/>
<dbReference type="GO" id="GO:0004132">
    <property type="term" value="F:dCMP deaminase activity"/>
    <property type="evidence" value="ECO:0007669"/>
    <property type="project" value="TreeGrafter"/>
</dbReference>
<dbReference type="GO" id="GO:0008270">
    <property type="term" value="F:zinc ion binding"/>
    <property type="evidence" value="ECO:0007669"/>
    <property type="project" value="InterPro"/>
</dbReference>
<sequence>MQGAAREISAVKKQSIAVRTIDSTQEALASMTPELVIALCGPIGSPLHETAGHVCKLIEEFSYHAEIIRLSEIIRLNMPLVAASVDSHSRHAEIDSLIRGGDALRERYGNDILAKMAIAKIGADRTFHYGEFDDTPAESLAADARKIASHRICHIIDSIKNSDELTLLRNIYGDALFAIGVFSPVETRKMNLEHSEELSASDIELLIDTDSGEEFSHGQSVRDTFPLCDYFLRVDDGVNGPQGINARSQIETSLQRLLSLLFRTAVVSPTLEESAMYAAASAARNSACLSRQVGASVTSSNGELLAIGWNDVPNSGGGLYGKLAVNGHKNPDARCYAKKGVKCHNDAEKRAIAGMIVSNLVSDKIIPQKKQCQAVEAMIKNTRLKDLIEFSRAVHAEMHAILTASRVAGERIVGGKIFVTTYPCHACARHIIAAGLQEVYYIEPYRKSLATRLHDDAMTEAQAAGDRRVRLIQFDGVAPRRYLDLFDSGSRKAAGGVLKLSAKEIALPATNVSLRAIPRLEEVVVAEVKEKAFRFPKVIAPEGEQHE</sequence>
<dbReference type="GeneID" id="61383326"/>
<name>A0AAW8HP08_PLUGE</name>
<dbReference type="InterPro" id="IPR002125">
    <property type="entry name" value="CMP_dCMP_dom"/>
</dbReference>
<organism evidence="6 7">
    <name type="scientific">Pluralibacter gergoviae</name>
    <name type="common">Enterobacter gergoviae</name>
    <dbReference type="NCBI Taxonomy" id="61647"/>
    <lineage>
        <taxon>Bacteria</taxon>
        <taxon>Pseudomonadati</taxon>
        <taxon>Pseudomonadota</taxon>
        <taxon>Gammaproteobacteria</taxon>
        <taxon>Enterobacterales</taxon>
        <taxon>Enterobacteriaceae</taxon>
        <taxon>Pluralibacter</taxon>
    </lineage>
</organism>
<keyword evidence="4" id="KW-0862">Zinc</keyword>
<dbReference type="PANTHER" id="PTHR11086">
    <property type="entry name" value="DEOXYCYTIDYLATE DEAMINASE-RELATED"/>
    <property type="match status" value="1"/>
</dbReference>
<proteinExistence type="inferred from homology"/>
<dbReference type="NCBIfam" id="NF041025">
    <property type="entry name" value="antiphage_deaminase"/>
    <property type="match status" value="1"/>
</dbReference>
<dbReference type="EMBL" id="JAVDNV010000005">
    <property type="protein sequence ID" value="MDQ2309131.1"/>
    <property type="molecule type" value="Genomic_DNA"/>
</dbReference>
<dbReference type="Gene3D" id="3.40.140.10">
    <property type="entry name" value="Cytidine Deaminase, domain 2"/>
    <property type="match status" value="1"/>
</dbReference>
<accession>A0AAW8HP08</accession>
<evidence type="ECO:0000256" key="3">
    <source>
        <dbReference type="ARBA" id="ARBA00022801"/>
    </source>
</evidence>
<comment type="caution">
    <text evidence="6">The sequence shown here is derived from an EMBL/GenBank/DDBJ whole genome shotgun (WGS) entry which is preliminary data.</text>
</comment>
<feature type="domain" description="CMP/dCMP-type deaminase" evidence="5">
    <location>
        <begin position="269"/>
        <end position="452"/>
    </location>
</feature>
<dbReference type="GO" id="GO:0005737">
    <property type="term" value="C:cytoplasm"/>
    <property type="evidence" value="ECO:0007669"/>
    <property type="project" value="TreeGrafter"/>
</dbReference>
<evidence type="ECO:0000256" key="2">
    <source>
        <dbReference type="ARBA" id="ARBA00022723"/>
    </source>
</evidence>
<dbReference type="PROSITE" id="PS51747">
    <property type="entry name" value="CYT_DCMP_DEAMINASES_2"/>
    <property type="match status" value="1"/>
</dbReference>
<evidence type="ECO:0000313" key="6">
    <source>
        <dbReference type="EMBL" id="MDQ2309131.1"/>
    </source>
</evidence>
<dbReference type="Proteomes" id="UP001236270">
    <property type="component" value="Unassembled WGS sequence"/>
</dbReference>
<dbReference type="InterPro" id="IPR016193">
    <property type="entry name" value="Cytidine_deaminase-like"/>
</dbReference>
<evidence type="ECO:0000256" key="4">
    <source>
        <dbReference type="ARBA" id="ARBA00022833"/>
    </source>
</evidence>
<protein>
    <submittedName>
        <fullName evidence="6">Anti-phage dCTP deaminase</fullName>
    </submittedName>
</protein>
<dbReference type="InterPro" id="IPR027417">
    <property type="entry name" value="P-loop_NTPase"/>
</dbReference>
<keyword evidence="2" id="KW-0479">Metal-binding</keyword>
<dbReference type="InterPro" id="IPR015517">
    <property type="entry name" value="dCMP_deaminase-rel"/>
</dbReference>
<dbReference type="RefSeq" id="WP_048253233.1">
    <property type="nucleotide sequence ID" value="NZ_CBCSIS010000004.1"/>
</dbReference>
<gene>
    <name evidence="6" type="ORF">RBJ30_08465</name>
</gene>
<dbReference type="PANTHER" id="PTHR11086:SF18">
    <property type="entry name" value="DEOXYCYTIDYLATE DEAMINASE"/>
    <property type="match status" value="1"/>
</dbReference>
<comment type="similarity">
    <text evidence="1">Belongs to the cytidine and deoxycytidylate deaminase family.</text>
</comment>
<evidence type="ECO:0000256" key="1">
    <source>
        <dbReference type="ARBA" id="ARBA00006576"/>
    </source>
</evidence>
<reference evidence="6" key="1">
    <citation type="submission" date="2023-08" db="EMBL/GenBank/DDBJ databases">
        <title>WGS of pathogenic bacterial species, Los Angeles County Public Health Laboratories.</title>
        <authorList>
            <person name="Garrigues J.M."/>
            <person name="Green N.M."/>
        </authorList>
    </citation>
    <scope>NUCLEOTIDE SEQUENCE</scope>
    <source>
        <strain evidence="6">LACPHL-BACT-2023-00068</strain>
    </source>
</reference>
<dbReference type="PROSITE" id="PS00903">
    <property type="entry name" value="CYT_DCMP_DEAMINASES_1"/>
    <property type="match status" value="1"/>
</dbReference>
<dbReference type="Pfam" id="PF00383">
    <property type="entry name" value="dCMP_cyt_deam_1"/>
    <property type="match status" value="1"/>
</dbReference>
<dbReference type="Gene3D" id="3.40.50.300">
    <property type="entry name" value="P-loop containing nucleotide triphosphate hydrolases"/>
    <property type="match status" value="1"/>
</dbReference>
<dbReference type="InterPro" id="IPR016192">
    <property type="entry name" value="APOBEC/CMP_deaminase_Zn-bd"/>
</dbReference>
<evidence type="ECO:0000313" key="7">
    <source>
        <dbReference type="Proteomes" id="UP001236270"/>
    </source>
</evidence>